<evidence type="ECO:0000313" key="2">
    <source>
        <dbReference type="EMBL" id="QHU22405.1"/>
    </source>
</evidence>
<protein>
    <submittedName>
        <fullName evidence="2">Uncharacterized protein</fullName>
    </submittedName>
</protein>
<dbReference type="AlphaFoldDB" id="A0A6C0KWR1"/>
<feature type="compositionally biased region" description="Acidic residues" evidence="1">
    <location>
        <begin position="36"/>
        <end position="45"/>
    </location>
</feature>
<accession>A0A6C0KWR1</accession>
<feature type="region of interest" description="Disordered" evidence="1">
    <location>
        <begin position="34"/>
        <end position="91"/>
    </location>
</feature>
<feature type="compositionally biased region" description="Polar residues" evidence="1">
    <location>
        <begin position="66"/>
        <end position="91"/>
    </location>
</feature>
<dbReference type="EMBL" id="MN741006">
    <property type="protein sequence ID" value="QHU22405.1"/>
    <property type="molecule type" value="Genomic_DNA"/>
</dbReference>
<feature type="compositionally biased region" description="Polar residues" evidence="1">
    <location>
        <begin position="48"/>
        <end position="59"/>
    </location>
</feature>
<reference evidence="2" key="1">
    <citation type="journal article" date="2020" name="Nature">
        <title>Giant virus diversity and host interactions through global metagenomics.</title>
        <authorList>
            <person name="Schulz F."/>
            <person name="Roux S."/>
            <person name="Paez-Espino D."/>
            <person name="Jungbluth S."/>
            <person name="Walsh D.A."/>
            <person name="Denef V.J."/>
            <person name="McMahon K.D."/>
            <person name="Konstantinidis K.T."/>
            <person name="Eloe-Fadrosh E.A."/>
            <person name="Kyrpides N.C."/>
            <person name="Woyke T."/>
        </authorList>
    </citation>
    <scope>NUCLEOTIDE SEQUENCE</scope>
    <source>
        <strain evidence="2">GVMAG-S-ERX555907-102</strain>
    </source>
</reference>
<evidence type="ECO:0000256" key="1">
    <source>
        <dbReference type="SAM" id="MobiDB-lite"/>
    </source>
</evidence>
<sequence length="158" mass="17865">MNLKNYLNNINIVICIMTNNNKTLIEFCMTNSFTDSESDSSDEETSNVIQKQPKNNSENNVDDACSGSNGDAASTNRGRGTQIKTNFNDEQSEIIETQNKNKHLTEDKITIIIDSKRDEPSSLINHNLYCETEWETIELSDLDDMIFDISNNTVTKQS</sequence>
<organism evidence="2">
    <name type="scientific">viral metagenome</name>
    <dbReference type="NCBI Taxonomy" id="1070528"/>
    <lineage>
        <taxon>unclassified sequences</taxon>
        <taxon>metagenomes</taxon>
        <taxon>organismal metagenomes</taxon>
    </lineage>
</organism>
<name>A0A6C0KWR1_9ZZZZ</name>
<proteinExistence type="predicted"/>